<comment type="caution">
    <text evidence="3">The sequence shown here is derived from an EMBL/GenBank/DDBJ whole genome shotgun (WGS) entry which is preliminary data.</text>
</comment>
<organism evidence="3 4">
    <name type="scientific">Arundinibacter roseus</name>
    <dbReference type="NCBI Taxonomy" id="2070510"/>
    <lineage>
        <taxon>Bacteria</taxon>
        <taxon>Pseudomonadati</taxon>
        <taxon>Bacteroidota</taxon>
        <taxon>Cytophagia</taxon>
        <taxon>Cytophagales</taxon>
        <taxon>Spirosomataceae</taxon>
        <taxon>Arundinibacter</taxon>
    </lineage>
</organism>
<accession>A0A4R4KR91</accession>
<dbReference type="AlphaFoldDB" id="A0A4R4KR91"/>
<feature type="chain" id="PRO_5020717971" evidence="1">
    <location>
        <begin position="24"/>
        <end position="155"/>
    </location>
</feature>
<reference evidence="3 4" key="1">
    <citation type="submission" date="2019-02" db="EMBL/GenBank/DDBJ databases">
        <title>Arundinibacter roseus gen. nov., sp. nov., a new member of the family Cytophagaceae.</title>
        <authorList>
            <person name="Szuroczki S."/>
            <person name="Khayer B."/>
            <person name="Sproer C."/>
            <person name="Toumi M."/>
            <person name="Szabo A."/>
            <person name="Felfoldi T."/>
            <person name="Schumann P."/>
            <person name="Toth E."/>
        </authorList>
    </citation>
    <scope>NUCLEOTIDE SEQUENCE [LARGE SCALE GENOMIC DNA]</scope>
    <source>
        <strain evidence="3 4">DMA-k-7a</strain>
    </source>
</reference>
<dbReference type="RefSeq" id="WP_132114017.1">
    <property type="nucleotide sequence ID" value="NZ_SMJU01000001.1"/>
</dbReference>
<protein>
    <submittedName>
        <fullName evidence="3">META domain-containing protein</fullName>
    </submittedName>
</protein>
<dbReference type="Gene3D" id="2.40.128.270">
    <property type="match status" value="1"/>
</dbReference>
<dbReference type="Pfam" id="PF03724">
    <property type="entry name" value="META"/>
    <property type="match status" value="1"/>
</dbReference>
<evidence type="ECO:0000256" key="1">
    <source>
        <dbReference type="SAM" id="SignalP"/>
    </source>
</evidence>
<dbReference type="InterPro" id="IPR038670">
    <property type="entry name" value="HslJ-like_sf"/>
</dbReference>
<keyword evidence="1" id="KW-0732">Signal</keyword>
<dbReference type="InterPro" id="IPR005184">
    <property type="entry name" value="DUF306_Meta_HslJ"/>
</dbReference>
<feature type="domain" description="DUF306" evidence="2">
    <location>
        <begin position="40"/>
        <end position="152"/>
    </location>
</feature>
<dbReference type="OrthoDB" id="956429at2"/>
<name>A0A4R4KR91_9BACT</name>
<evidence type="ECO:0000313" key="3">
    <source>
        <dbReference type="EMBL" id="TDB69179.1"/>
    </source>
</evidence>
<dbReference type="EMBL" id="SMJU01000001">
    <property type="protein sequence ID" value="TDB69179.1"/>
    <property type="molecule type" value="Genomic_DNA"/>
</dbReference>
<feature type="signal peptide" evidence="1">
    <location>
        <begin position="1"/>
        <end position="23"/>
    </location>
</feature>
<keyword evidence="4" id="KW-1185">Reference proteome</keyword>
<dbReference type="Proteomes" id="UP000295706">
    <property type="component" value="Unassembled WGS sequence"/>
</dbReference>
<evidence type="ECO:0000259" key="2">
    <source>
        <dbReference type="Pfam" id="PF03724"/>
    </source>
</evidence>
<proteinExistence type="predicted"/>
<gene>
    <name evidence="3" type="ORF">EZE20_02245</name>
</gene>
<sequence>MKKVLSLLLSFGFLLLFSFQCEQKECCGPPPASCFPGASLSGTWRLEAYQNLSTNQKESNPDADGRGVQLTFAEEGRTGTITGHTAANTVFGSYTKTDSCALTNVTFGGTKVGEPNPWSANVWSAMHGATAFEVGGNELFIYFNGKTERMIFRKN</sequence>
<evidence type="ECO:0000313" key="4">
    <source>
        <dbReference type="Proteomes" id="UP000295706"/>
    </source>
</evidence>